<dbReference type="Proteomes" id="UP001057702">
    <property type="component" value="Unassembled WGS sequence"/>
</dbReference>
<evidence type="ECO:0000313" key="2">
    <source>
        <dbReference type="Proteomes" id="UP001057702"/>
    </source>
</evidence>
<keyword evidence="2" id="KW-1185">Reference proteome</keyword>
<protein>
    <submittedName>
        <fullName evidence="1">Uncharacterized protein</fullName>
    </submittedName>
</protein>
<accession>A0ABT1PR69</accession>
<name>A0ABT1PR69_9ACTN</name>
<dbReference type="RefSeq" id="WP_255919047.1">
    <property type="nucleotide sequence ID" value="NZ_JANFNG010000003.1"/>
</dbReference>
<reference evidence="1" key="1">
    <citation type="submission" date="2022-06" db="EMBL/GenBank/DDBJ databases">
        <title>Draft genome sequence of Streptomyces sp. RB6PN25 isolated from peat swamp forest in Thailand.</title>
        <authorList>
            <person name="Duangmal K."/>
            <person name="Klaysubun C."/>
        </authorList>
    </citation>
    <scope>NUCLEOTIDE SEQUENCE</scope>
    <source>
        <strain evidence="1">RB6PN25</strain>
    </source>
</reference>
<dbReference type="Pfam" id="PF19760">
    <property type="entry name" value="DUF6247"/>
    <property type="match status" value="1"/>
</dbReference>
<organism evidence="1 2">
    <name type="scientific">Streptomyces humicola</name>
    <dbReference type="NCBI Taxonomy" id="2953240"/>
    <lineage>
        <taxon>Bacteria</taxon>
        <taxon>Bacillati</taxon>
        <taxon>Actinomycetota</taxon>
        <taxon>Actinomycetes</taxon>
        <taxon>Kitasatosporales</taxon>
        <taxon>Streptomycetaceae</taxon>
        <taxon>Streptomyces</taxon>
    </lineage>
</organism>
<proteinExistence type="predicted"/>
<comment type="caution">
    <text evidence="1">The sequence shown here is derived from an EMBL/GenBank/DDBJ whole genome shotgun (WGS) entry which is preliminary data.</text>
</comment>
<dbReference type="InterPro" id="IPR046214">
    <property type="entry name" value="DUF6247"/>
</dbReference>
<sequence>MSSQPAVTGEGPLIPMPALDAESLRAAVEMIVPTRRPEFDRHMARAMHQARDQESLAPLRLFSLHWGMIIAVERWPDRAARMRECEALAVEAPDDKRRSTALAEIRAILDVAEREVRAL</sequence>
<evidence type="ECO:0000313" key="1">
    <source>
        <dbReference type="EMBL" id="MCQ4080163.1"/>
    </source>
</evidence>
<dbReference type="EMBL" id="JANFNG010000003">
    <property type="protein sequence ID" value="MCQ4080163.1"/>
    <property type="molecule type" value="Genomic_DNA"/>
</dbReference>
<gene>
    <name evidence="1" type="ORF">NGB36_06035</name>
</gene>